<dbReference type="SUPFAM" id="SSF55174">
    <property type="entry name" value="Alpha-L RNA-binding motif"/>
    <property type="match status" value="1"/>
</dbReference>
<keyword evidence="3" id="KW-1185">Reference proteome</keyword>
<gene>
    <name evidence="2" type="ORF">H8S17_13620</name>
</gene>
<accession>A0A923LS25</accession>
<dbReference type="Gene3D" id="3.10.290.10">
    <property type="entry name" value="RNA-binding S4 domain"/>
    <property type="match status" value="1"/>
</dbReference>
<dbReference type="EMBL" id="JACOPH010000015">
    <property type="protein sequence ID" value="MBC5715226.1"/>
    <property type="molecule type" value="Genomic_DNA"/>
</dbReference>
<evidence type="ECO:0000313" key="3">
    <source>
        <dbReference type="Proteomes" id="UP000606720"/>
    </source>
</evidence>
<dbReference type="CDD" id="cd00165">
    <property type="entry name" value="S4"/>
    <property type="match status" value="1"/>
</dbReference>
<dbReference type="Pfam" id="PF13275">
    <property type="entry name" value="S4_2"/>
    <property type="match status" value="1"/>
</dbReference>
<comment type="caution">
    <text evidence="2">The sequence shown here is derived from an EMBL/GenBank/DDBJ whole genome shotgun (WGS) entry which is preliminary data.</text>
</comment>
<evidence type="ECO:0000256" key="1">
    <source>
        <dbReference type="PROSITE-ProRule" id="PRU00182"/>
    </source>
</evidence>
<dbReference type="AlphaFoldDB" id="A0A923LS25"/>
<evidence type="ECO:0000313" key="2">
    <source>
        <dbReference type="EMBL" id="MBC5715226.1"/>
    </source>
</evidence>
<protein>
    <submittedName>
        <fullName evidence="2">RNA-binding S4 domain-containing protein</fullName>
    </submittedName>
</protein>
<dbReference type="RefSeq" id="WP_178050549.1">
    <property type="nucleotide sequence ID" value="NZ_JACOPH010000015.1"/>
</dbReference>
<organism evidence="2 3">
    <name type="scientific">Roseburia zhanii</name>
    <dbReference type="NCBI Taxonomy" id="2763064"/>
    <lineage>
        <taxon>Bacteria</taxon>
        <taxon>Bacillati</taxon>
        <taxon>Bacillota</taxon>
        <taxon>Clostridia</taxon>
        <taxon>Lachnospirales</taxon>
        <taxon>Lachnospiraceae</taxon>
        <taxon>Roseburia</taxon>
    </lineage>
</organism>
<dbReference type="InterPro" id="IPR036986">
    <property type="entry name" value="S4_RNA-bd_sf"/>
</dbReference>
<dbReference type="GO" id="GO:0003723">
    <property type="term" value="F:RNA binding"/>
    <property type="evidence" value="ECO:0007669"/>
    <property type="project" value="UniProtKB-KW"/>
</dbReference>
<dbReference type="Proteomes" id="UP000606720">
    <property type="component" value="Unassembled WGS sequence"/>
</dbReference>
<dbReference type="PROSITE" id="PS50889">
    <property type="entry name" value="S4"/>
    <property type="match status" value="1"/>
</dbReference>
<name>A0A923LS25_9FIRM</name>
<proteinExistence type="predicted"/>
<sequence>MEIEIRETDEFIRLGQALKKAGIVGSGVDAKMVILDGAVLVNGEVEQRRGRKLYPGDRVSFEGETYQVVK</sequence>
<reference evidence="2" key="1">
    <citation type="submission" date="2020-08" db="EMBL/GenBank/DDBJ databases">
        <title>Genome public.</title>
        <authorList>
            <person name="Liu C."/>
            <person name="Sun Q."/>
        </authorList>
    </citation>
    <scope>NUCLEOTIDE SEQUENCE</scope>
    <source>
        <strain evidence="2">BX1005</strain>
    </source>
</reference>
<keyword evidence="1" id="KW-0694">RNA-binding</keyword>